<organism evidence="5 6">
    <name type="scientific">Kribbella ginsengisoli</name>
    <dbReference type="NCBI Taxonomy" id="363865"/>
    <lineage>
        <taxon>Bacteria</taxon>
        <taxon>Bacillati</taxon>
        <taxon>Actinomycetota</taxon>
        <taxon>Actinomycetes</taxon>
        <taxon>Propionibacteriales</taxon>
        <taxon>Kribbellaceae</taxon>
        <taxon>Kribbella</taxon>
    </lineage>
</organism>
<dbReference type="EMBL" id="BAABAA010000006">
    <property type="protein sequence ID" value="GAA3571800.1"/>
    <property type="molecule type" value="Genomic_DNA"/>
</dbReference>
<evidence type="ECO:0000313" key="6">
    <source>
        <dbReference type="Proteomes" id="UP001501222"/>
    </source>
</evidence>
<comment type="caution">
    <text evidence="5">The sequence shown here is derived from an EMBL/GenBank/DDBJ whole genome shotgun (WGS) entry which is preliminary data.</text>
</comment>
<sequence length="526" mass="56168">MRSADKLRAVRVLRAAGLLDLSRPVLTTTTSLAMRRLGPIAGAAHIAARRDPGDLALIDELGELSYGELDRRANALARGWTAAGVEPGQVIGVLCRDHRRVVDAMIACGKLGVRLVLLNTGFSRVQLADVARREGVSALVHDEEFGDLLSLVPAEVLRFVAWGTSSDLEAMIAAHDDGPLKLPRRQAGMVLLTGGTTGTPKGAPRQVRSPLMAAQFLDRVPLRRGDTVFIAAPTFHGTGLTQFIMTLALGSTIVLRRRFDATATLEGIERHRATALIVVPTMLQRILAAGPERYDTSSLRVIMSAGALLPTDLGNRTMAAFGPVLHNLYGSTECAVATVAMPADWQAAPGTAGLPPVGCQVRLYDEADRPIEHPGMTGRIFVGNGLSFAGYSGGGHKDSIDGLLSTGDLGHLDAGGRLFVDGRDDDMIVSGGENVFPIEVENLVEAMPGVAEVASLGVPDEEFGQRLRLYVVLADGSTLDSDAIRNHVRDNLARYKVPREVVFLDELPRTATGKVYRPHLQGKDTA</sequence>
<dbReference type="InterPro" id="IPR000873">
    <property type="entry name" value="AMP-dep_synth/lig_dom"/>
</dbReference>
<comment type="similarity">
    <text evidence="1">Belongs to the ATP-dependent AMP-binding enzyme family.</text>
</comment>
<proteinExistence type="inferred from homology"/>
<evidence type="ECO:0000313" key="5">
    <source>
        <dbReference type="EMBL" id="GAA3571800.1"/>
    </source>
</evidence>
<keyword evidence="2" id="KW-0436">Ligase</keyword>
<dbReference type="Pfam" id="PF13193">
    <property type="entry name" value="AMP-binding_C"/>
    <property type="match status" value="1"/>
</dbReference>
<evidence type="ECO:0000256" key="1">
    <source>
        <dbReference type="ARBA" id="ARBA00006432"/>
    </source>
</evidence>
<dbReference type="Proteomes" id="UP001501222">
    <property type="component" value="Unassembled WGS sequence"/>
</dbReference>
<keyword evidence="6" id="KW-1185">Reference proteome</keyword>
<feature type="domain" description="AMP-dependent synthetase/ligase" evidence="3">
    <location>
        <begin position="47"/>
        <end position="391"/>
    </location>
</feature>
<dbReference type="InterPro" id="IPR020845">
    <property type="entry name" value="AMP-binding_CS"/>
</dbReference>
<feature type="domain" description="AMP-binding enzyme C-terminal" evidence="4">
    <location>
        <begin position="439"/>
        <end position="514"/>
    </location>
</feature>
<dbReference type="CDD" id="cd04433">
    <property type="entry name" value="AFD_class_I"/>
    <property type="match status" value="1"/>
</dbReference>
<dbReference type="SUPFAM" id="SSF56801">
    <property type="entry name" value="Acetyl-CoA synthetase-like"/>
    <property type="match status" value="1"/>
</dbReference>
<evidence type="ECO:0000256" key="2">
    <source>
        <dbReference type="ARBA" id="ARBA00022598"/>
    </source>
</evidence>
<dbReference type="Gene3D" id="3.30.300.30">
    <property type="match status" value="1"/>
</dbReference>
<dbReference type="InterPro" id="IPR042099">
    <property type="entry name" value="ANL_N_sf"/>
</dbReference>
<accession>A0ABP6XT77</accession>
<gene>
    <name evidence="5" type="ORF">GCM10022235_46420</name>
</gene>
<dbReference type="PROSITE" id="PS00455">
    <property type="entry name" value="AMP_BINDING"/>
    <property type="match status" value="1"/>
</dbReference>
<evidence type="ECO:0000259" key="4">
    <source>
        <dbReference type="Pfam" id="PF13193"/>
    </source>
</evidence>
<dbReference type="InterPro" id="IPR025110">
    <property type="entry name" value="AMP-bd_C"/>
</dbReference>
<reference evidence="6" key="1">
    <citation type="journal article" date="2019" name="Int. J. Syst. Evol. Microbiol.">
        <title>The Global Catalogue of Microorganisms (GCM) 10K type strain sequencing project: providing services to taxonomists for standard genome sequencing and annotation.</title>
        <authorList>
            <consortium name="The Broad Institute Genomics Platform"/>
            <consortium name="The Broad Institute Genome Sequencing Center for Infectious Disease"/>
            <person name="Wu L."/>
            <person name="Ma J."/>
        </authorList>
    </citation>
    <scope>NUCLEOTIDE SEQUENCE [LARGE SCALE GENOMIC DNA]</scope>
    <source>
        <strain evidence="6">JCM 16928</strain>
    </source>
</reference>
<evidence type="ECO:0000259" key="3">
    <source>
        <dbReference type="Pfam" id="PF00501"/>
    </source>
</evidence>
<name>A0ABP6XT77_9ACTN</name>
<dbReference type="PANTHER" id="PTHR43201">
    <property type="entry name" value="ACYL-COA SYNTHETASE"/>
    <property type="match status" value="1"/>
</dbReference>
<dbReference type="InterPro" id="IPR045851">
    <property type="entry name" value="AMP-bd_C_sf"/>
</dbReference>
<dbReference type="Gene3D" id="3.40.50.12780">
    <property type="entry name" value="N-terminal domain of ligase-like"/>
    <property type="match status" value="1"/>
</dbReference>
<dbReference type="Pfam" id="PF00501">
    <property type="entry name" value="AMP-binding"/>
    <property type="match status" value="1"/>
</dbReference>
<protein>
    <submittedName>
        <fullName evidence="5">Acyl-CoA synthetase</fullName>
    </submittedName>
</protein>
<dbReference type="PANTHER" id="PTHR43201:SF5">
    <property type="entry name" value="MEDIUM-CHAIN ACYL-COA LIGASE ACSF2, MITOCHONDRIAL"/>
    <property type="match status" value="1"/>
</dbReference>